<evidence type="ECO:0000313" key="2">
    <source>
        <dbReference type="Proteomes" id="UP001290455"/>
    </source>
</evidence>
<dbReference type="RefSeq" id="WP_322444471.1">
    <property type="nucleotide sequence ID" value="NZ_JAXOFX010000001.1"/>
</dbReference>
<dbReference type="EMBL" id="JAXOFX010000001">
    <property type="protein sequence ID" value="MDZ5470157.1"/>
    <property type="molecule type" value="Genomic_DNA"/>
</dbReference>
<accession>A0ABU5ISP3</accession>
<name>A0ABU5ISP3_9BACI</name>
<organism evidence="1 2">
    <name type="scientific">Robertmurraya mangrovi</name>
    <dbReference type="NCBI Taxonomy" id="3098077"/>
    <lineage>
        <taxon>Bacteria</taxon>
        <taxon>Bacillati</taxon>
        <taxon>Bacillota</taxon>
        <taxon>Bacilli</taxon>
        <taxon>Bacillales</taxon>
        <taxon>Bacillaceae</taxon>
        <taxon>Robertmurraya</taxon>
    </lineage>
</organism>
<dbReference type="Proteomes" id="UP001290455">
    <property type="component" value="Unassembled WGS sequence"/>
</dbReference>
<comment type="caution">
    <text evidence="1">The sequence shown here is derived from an EMBL/GenBank/DDBJ whole genome shotgun (WGS) entry which is preliminary data.</text>
</comment>
<reference evidence="1 2" key="1">
    <citation type="submission" date="2023-11" db="EMBL/GenBank/DDBJ databases">
        <title>Bacillus jintuensis, isolated from a mudflat on the Beibu Gulf coast.</title>
        <authorList>
            <person name="Li M."/>
        </authorList>
    </citation>
    <scope>NUCLEOTIDE SEQUENCE [LARGE SCALE GENOMIC DNA]</scope>
    <source>
        <strain evidence="1 2">31A1R</strain>
    </source>
</reference>
<keyword evidence="2" id="KW-1185">Reference proteome</keyword>
<sequence>MMGANSNIGVHPTIKKCLKHLDVLHVDNKTKQIVCMYMESLYKELTDKQKLETKANM</sequence>
<proteinExistence type="predicted"/>
<evidence type="ECO:0000313" key="1">
    <source>
        <dbReference type="EMBL" id="MDZ5470157.1"/>
    </source>
</evidence>
<protein>
    <submittedName>
        <fullName evidence="1">Uncharacterized protein</fullName>
    </submittedName>
</protein>
<gene>
    <name evidence="1" type="ORF">SM124_00210</name>
</gene>